<keyword evidence="1" id="KW-0805">Transcription regulation</keyword>
<organism evidence="5 6">
    <name type="scientific">Eisenbergiella massiliensis</name>
    <dbReference type="NCBI Taxonomy" id="1720294"/>
    <lineage>
        <taxon>Bacteria</taxon>
        <taxon>Bacillati</taxon>
        <taxon>Bacillota</taxon>
        <taxon>Clostridia</taxon>
        <taxon>Lachnospirales</taxon>
        <taxon>Lachnospiraceae</taxon>
        <taxon>Eisenbergiella</taxon>
    </lineage>
</organism>
<dbReference type="PROSITE" id="PS01124">
    <property type="entry name" value="HTH_ARAC_FAMILY_2"/>
    <property type="match status" value="1"/>
</dbReference>
<keyword evidence="2" id="KW-0238">DNA-binding</keyword>
<dbReference type="OrthoDB" id="1410840at2"/>
<dbReference type="GO" id="GO:0003700">
    <property type="term" value="F:DNA-binding transcription factor activity"/>
    <property type="evidence" value="ECO:0007669"/>
    <property type="project" value="InterPro"/>
</dbReference>
<feature type="domain" description="HTH araC/xylS-type" evidence="4">
    <location>
        <begin position="196"/>
        <end position="294"/>
    </location>
</feature>
<comment type="caution">
    <text evidence="5">The sequence shown here is derived from an EMBL/GenBank/DDBJ whole genome shotgun (WGS) entry which is preliminary data.</text>
</comment>
<dbReference type="InterPro" id="IPR009057">
    <property type="entry name" value="Homeodomain-like_sf"/>
</dbReference>
<evidence type="ECO:0000256" key="1">
    <source>
        <dbReference type="ARBA" id="ARBA00023015"/>
    </source>
</evidence>
<proteinExistence type="predicted"/>
<protein>
    <submittedName>
        <fullName evidence="5">AraC family transcriptional regulator</fullName>
    </submittedName>
</protein>
<dbReference type="SUPFAM" id="SSF51215">
    <property type="entry name" value="Regulatory protein AraC"/>
    <property type="match status" value="1"/>
</dbReference>
<dbReference type="EMBL" id="QVLU01000001">
    <property type="protein sequence ID" value="RGE74636.1"/>
    <property type="molecule type" value="Genomic_DNA"/>
</dbReference>
<dbReference type="InterPro" id="IPR037923">
    <property type="entry name" value="HTH-like"/>
</dbReference>
<dbReference type="PANTHER" id="PTHR43280">
    <property type="entry name" value="ARAC-FAMILY TRANSCRIPTIONAL REGULATOR"/>
    <property type="match status" value="1"/>
</dbReference>
<reference evidence="5 6" key="1">
    <citation type="submission" date="2018-08" db="EMBL/GenBank/DDBJ databases">
        <title>A genome reference for cultivated species of the human gut microbiota.</title>
        <authorList>
            <person name="Zou Y."/>
            <person name="Xue W."/>
            <person name="Luo G."/>
        </authorList>
    </citation>
    <scope>NUCLEOTIDE SEQUENCE [LARGE SCALE GENOMIC DNA]</scope>
    <source>
        <strain evidence="5 6">AF26-4BH</strain>
    </source>
</reference>
<dbReference type="SUPFAM" id="SSF46689">
    <property type="entry name" value="Homeodomain-like"/>
    <property type="match status" value="1"/>
</dbReference>
<dbReference type="RefSeq" id="WP_117530482.1">
    <property type="nucleotide sequence ID" value="NZ_JBKVAZ010000015.1"/>
</dbReference>
<dbReference type="InterPro" id="IPR020449">
    <property type="entry name" value="Tscrpt_reg_AraC-type_HTH"/>
</dbReference>
<dbReference type="InterPro" id="IPR018060">
    <property type="entry name" value="HTH_AraC"/>
</dbReference>
<sequence length="296" mass="33759">MNYIKMNVPPYPFFIYAGNALYRSGDFHRKRSAFTLFDILLVEYGCLYMVEDGCRYKLRANDMLILSPGNTHSAYKPCDTETYFHWLHFDTTEQFVIDDKITGELVSIRDFSHKNIKQETLTLPVCQTLSEDKAISIINIMNTLESYSINKYNQSNMVAKENIVGGNHIRQQALFCSLLSDIAVSDNGTRGNLIAKCVLQYLNMNYYHEVSLEDMALAASCHPTHVIRCFNAEYNTTPGKMLTQIRLQHAKELLTNSSYSCAVIAEKTGFSTSAYFSKVFSQNLGISPSEYRKKKQ</sequence>
<name>A0A3E3J5P3_9FIRM</name>
<gene>
    <name evidence="5" type="ORF">DWY69_01365</name>
</gene>
<dbReference type="Proteomes" id="UP000261166">
    <property type="component" value="Unassembled WGS sequence"/>
</dbReference>
<evidence type="ECO:0000256" key="3">
    <source>
        <dbReference type="ARBA" id="ARBA00023163"/>
    </source>
</evidence>
<dbReference type="Pfam" id="PF12833">
    <property type="entry name" value="HTH_18"/>
    <property type="match status" value="1"/>
</dbReference>
<keyword evidence="3" id="KW-0804">Transcription</keyword>
<dbReference type="GO" id="GO:0043565">
    <property type="term" value="F:sequence-specific DNA binding"/>
    <property type="evidence" value="ECO:0007669"/>
    <property type="project" value="InterPro"/>
</dbReference>
<dbReference type="Gene3D" id="1.10.10.60">
    <property type="entry name" value="Homeodomain-like"/>
    <property type="match status" value="2"/>
</dbReference>
<dbReference type="AlphaFoldDB" id="A0A3E3J5P3"/>
<evidence type="ECO:0000256" key="2">
    <source>
        <dbReference type="ARBA" id="ARBA00023125"/>
    </source>
</evidence>
<dbReference type="PRINTS" id="PR00032">
    <property type="entry name" value="HTHARAC"/>
</dbReference>
<evidence type="ECO:0000313" key="5">
    <source>
        <dbReference type="EMBL" id="RGE74636.1"/>
    </source>
</evidence>
<evidence type="ECO:0000259" key="4">
    <source>
        <dbReference type="PROSITE" id="PS01124"/>
    </source>
</evidence>
<dbReference type="SMART" id="SM00342">
    <property type="entry name" value="HTH_ARAC"/>
    <property type="match status" value="1"/>
</dbReference>
<evidence type="ECO:0000313" key="6">
    <source>
        <dbReference type="Proteomes" id="UP000261166"/>
    </source>
</evidence>
<dbReference type="PANTHER" id="PTHR43280:SF2">
    <property type="entry name" value="HTH-TYPE TRANSCRIPTIONAL REGULATOR EXSA"/>
    <property type="match status" value="1"/>
</dbReference>
<accession>A0A3E3J5P3</accession>